<dbReference type="InterPro" id="IPR025161">
    <property type="entry name" value="IS402-like_dom"/>
</dbReference>
<evidence type="ECO:0000313" key="2">
    <source>
        <dbReference type="EMBL" id="MBA8957440.1"/>
    </source>
</evidence>
<dbReference type="AlphaFoldDB" id="A0A7W3LZX7"/>
<organism evidence="2 3">
    <name type="scientific">Actinomadura namibiensis</name>
    <dbReference type="NCBI Taxonomy" id="182080"/>
    <lineage>
        <taxon>Bacteria</taxon>
        <taxon>Bacillati</taxon>
        <taxon>Actinomycetota</taxon>
        <taxon>Actinomycetes</taxon>
        <taxon>Streptosporangiales</taxon>
        <taxon>Thermomonosporaceae</taxon>
        <taxon>Actinomadura</taxon>
    </lineage>
</organism>
<accession>A0A7W3LZX7</accession>
<gene>
    <name evidence="2" type="ORF">HNR61_009133</name>
</gene>
<keyword evidence="3" id="KW-1185">Reference proteome</keyword>
<comment type="caution">
    <text evidence="2">The sequence shown here is derived from an EMBL/GenBank/DDBJ whole genome shotgun (WGS) entry which is preliminary data.</text>
</comment>
<dbReference type="EMBL" id="JACJIA010000023">
    <property type="protein sequence ID" value="MBA8957440.1"/>
    <property type="molecule type" value="Genomic_DNA"/>
</dbReference>
<dbReference type="Proteomes" id="UP000572680">
    <property type="component" value="Unassembled WGS sequence"/>
</dbReference>
<dbReference type="Pfam" id="PF13340">
    <property type="entry name" value="DUF4096"/>
    <property type="match status" value="1"/>
</dbReference>
<name>A0A7W3LZX7_ACTNM</name>
<feature type="non-terminal residue" evidence="2">
    <location>
        <position position="56"/>
    </location>
</feature>
<sequence length="56" mass="6422">MPTLAVTRRFDLTEAQWAILESLLPTPKGPGRPPQWTKRQLIDGIGWRVRVGAPWR</sequence>
<evidence type="ECO:0000259" key="1">
    <source>
        <dbReference type="Pfam" id="PF13340"/>
    </source>
</evidence>
<protein>
    <submittedName>
        <fullName evidence="2">Transposase</fullName>
    </submittedName>
</protein>
<feature type="domain" description="Insertion element IS402-like" evidence="1">
    <location>
        <begin position="12"/>
        <end position="56"/>
    </location>
</feature>
<reference evidence="2 3" key="1">
    <citation type="submission" date="2020-08" db="EMBL/GenBank/DDBJ databases">
        <title>Genomic Encyclopedia of Type Strains, Phase IV (KMG-IV): sequencing the most valuable type-strain genomes for metagenomic binning, comparative biology and taxonomic classification.</title>
        <authorList>
            <person name="Goeker M."/>
        </authorList>
    </citation>
    <scope>NUCLEOTIDE SEQUENCE [LARGE SCALE GENOMIC DNA]</scope>
    <source>
        <strain evidence="2 3">DSM 44197</strain>
    </source>
</reference>
<proteinExistence type="predicted"/>
<evidence type="ECO:0000313" key="3">
    <source>
        <dbReference type="Proteomes" id="UP000572680"/>
    </source>
</evidence>